<sequence length="24" mass="2977">MNLKITFRIYCVFKTFNRIKHCVT</sequence>
<reference evidence="1" key="2">
    <citation type="journal article" date="2015" name="Fish Shellfish Immunol.">
        <title>Early steps in the European eel (Anguilla anguilla)-Vibrio vulnificus interaction in the gills: Role of the RtxA13 toxin.</title>
        <authorList>
            <person name="Callol A."/>
            <person name="Pajuelo D."/>
            <person name="Ebbesson L."/>
            <person name="Teles M."/>
            <person name="MacKenzie S."/>
            <person name="Amaro C."/>
        </authorList>
    </citation>
    <scope>NUCLEOTIDE SEQUENCE</scope>
</reference>
<dbReference type="EMBL" id="GBXM01108754">
    <property type="protein sequence ID" value="JAG99822.1"/>
    <property type="molecule type" value="Transcribed_RNA"/>
</dbReference>
<protein>
    <submittedName>
        <fullName evidence="1">Uncharacterized protein</fullName>
    </submittedName>
</protein>
<name>A0A0E9P7K1_ANGAN</name>
<proteinExistence type="predicted"/>
<organism evidence="1">
    <name type="scientific">Anguilla anguilla</name>
    <name type="common">European freshwater eel</name>
    <name type="synonym">Muraena anguilla</name>
    <dbReference type="NCBI Taxonomy" id="7936"/>
    <lineage>
        <taxon>Eukaryota</taxon>
        <taxon>Metazoa</taxon>
        <taxon>Chordata</taxon>
        <taxon>Craniata</taxon>
        <taxon>Vertebrata</taxon>
        <taxon>Euteleostomi</taxon>
        <taxon>Actinopterygii</taxon>
        <taxon>Neopterygii</taxon>
        <taxon>Teleostei</taxon>
        <taxon>Anguilliformes</taxon>
        <taxon>Anguillidae</taxon>
        <taxon>Anguilla</taxon>
    </lineage>
</organism>
<accession>A0A0E9P7K1</accession>
<evidence type="ECO:0000313" key="1">
    <source>
        <dbReference type="EMBL" id="JAG99822.1"/>
    </source>
</evidence>
<dbReference type="AlphaFoldDB" id="A0A0E9P7K1"/>
<reference evidence="1" key="1">
    <citation type="submission" date="2014-11" db="EMBL/GenBank/DDBJ databases">
        <authorList>
            <person name="Amaro Gonzalez C."/>
        </authorList>
    </citation>
    <scope>NUCLEOTIDE SEQUENCE</scope>
</reference>